<proteinExistence type="predicted"/>
<evidence type="ECO:0000313" key="1">
    <source>
        <dbReference type="EMBL" id="CUO74082.1"/>
    </source>
</evidence>
<dbReference type="RefSeq" id="WP_042397236.1">
    <property type="nucleotide sequence ID" value="NZ_CYYT01000012.1"/>
</dbReference>
<dbReference type="AlphaFoldDB" id="A0A174HGM2"/>
<accession>A0A174HGM2</accession>
<name>A0A174HGM2_9CLOT</name>
<sequence>MIETFDLGDIVEMKKQHPCGSKEFEVIRLGADIKIKCVGCGRIVMIPRLKFQKDAKKVVKTNN</sequence>
<dbReference type="PANTHER" id="PTHR38455">
    <property type="entry name" value="HYPOTHETICAL CYTOSOLIC PROTEIN"/>
    <property type="match status" value="1"/>
</dbReference>
<gene>
    <name evidence="1" type="ORF">ERS852470_03220</name>
</gene>
<dbReference type="EMBL" id="CYZV01000046">
    <property type="protein sequence ID" value="CUO74082.1"/>
    <property type="molecule type" value="Genomic_DNA"/>
</dbReference>
<organism evidence="1 2">
    <name type="scientific">Clostridium disporicum</name>
    <dbReference type="NCBI Taxonomy" id="84024"/>
    <lineage>
        <taxon>Bacteria</taxon>
        <taxon>Bacillati</taxon>
        <taxon>Bacillota</taxon>
        <taxon>Clostridia</taxon>
        <taxon>Eubacteriales</taxon>
        <taxon>Clostridiaceae</taxon>
        <taxon>Clostridium</taxon>
    </lineage>
</organism>
<dbReference type="Pfam" id="PF06107">
    <property type="entry name" value="DUF951"/>
    <property type="match status" value="1"/>
</dbReference>
<dbReference type="STRING" id="84024.ERS852471_02357"/>
<protein>
    <submittedName>
        <fullName evidence="1">Bacterial protein of uncharacterized function (DUF951)</fullName>
    </submittedName>
</protein>
<dbReference type="PIRSF" id="PIRSF037263">
    <property type="entry name" value="DUF951_bac"/>
    <property type="match status" value="1"/>
</dbReference>
<dbReference type="OrthoDB" id="9802710at2"/>
<dbReference type="Proteomes" id="UP000095558">
    <property type="component" value="Unassembled WGS sequence"/>
</dbReference>
<dbReference type="GeneID" id="83011609"/>
<dbReference type="PANTHER" id="PTHR38455:SF1">
    <property type="entry name" value="DUF951 DOMAIN-CONTAINING PROTEIN"/>
    <property type="match status" value="1"/>
</dbReference>
<evidence type="ECO:0000313" key="2">
    <source>
        <dbReference type="Proteomes" id="UP000095558"/>
    </source>
</evidence>
<reference evidence="1 2" key="1">
    <citation type="submission" date="2015-09" db="EMBL/GenBank/DDBJ databases">
        <authorList>
            <consortium name="Pathogen Informatics"/>
        </authorList>
    </citation>
    <scope>NUCLEOTIDE SEQUENCE [LARGE SCALE GENOMIC DNA]</scope>
    <source>
        <strain evidence="1 2">2789STDY5834855</strain>
    </source>
</reference>
<dbReference type="InterPro" id="IPR009296">
    <property type="entry name" value="DUF951"/>
</dbReference>